<feature type="transmembrane region" description="Helical" evidence="2">
    <location>
        <begin position="96"/>
        <end position="113"/>
    </location>
</feature>
<feature type="transmembrane region" description="Helical" evidence="2">
    <location>
        <begin position="709"/>
        <end position="727"/>
    </location>
</feature>
<dbReference type="EMBL" id="CP097289">
    <property type="protein sequence ID" value="UQT59746.1"/>
    <property type="molecule type" value="Genomic_DNA"/>
</dbReference>
<dbReference type="NCBIfam" id="NF047321">
    <property type="entry name" value="SCO7613_CTERM"/>
    <property type="match status" value="1"/>
</dbReference>
<feature type="transmembrane region" description="Helical" evidence="2">
    <location>
        <begin position="636"/>
        <end position="653"/>
    </location>
</feature>
<feature type="transmembrane region" description="Helical" evidence="2">
    <location>
        <begin position="342"/>
        <end position="363"/>
    </location>
</feature>
<feature type="transmembrane region" description="Helical" evidence="2">
    <location>
        <begin position="610"/>
        <end position="630"/>
    </location>
</feature>
<feature type="transmembrane region" description="Helical" evidence="2">
    <location>
        <begin position="262"/>
        <end position="280"/>
    </location>
</feature>
<evidence type="ECO:0000256" key="1">
    <source>
        <dbReference type="SAM" id="MobiDB-lite"/>
    </source>
</evidence>
<keyword evidence="2" id="KW-1133">Transmembrane helix</keyword>
<feature type="transmembrane region" description="Helical" evidence="2">
    <location>
        <begin position="229"/>
        <end position="250"/>
    </location>
</feature>
<accession>A0ABY4Q0Y3</accession>
<reference evidence="3 4" key="1">
    <citation type="submission" date="2022-05" db="EMBL/GenBank/DDBJ databases">
        <authorList>
            <person name="Zhou X."/>
            <person name="Li K."/>
            <person name="Man Y."/>
        </authorList>
    </citation>
    <scope>NUCLEOTIDE SEQUENCE [LARGE SCALE GENOMIC DNA]</scope>
    <source>
        <strain evidence="3 4">MS405</strain>
    </source>
</reference>
<name>A0ABY4Q0Y3_9ACTN</name>
<feature type="transmembrane region" description="Helical" evidence="2">
    <location>
        <begin position="203"/>
        <end position="222"/>
    </location>
</feature>
<dbReference type="InterPro" id="IPR006311">
    <property type="entry name" value="TAT_signal"/>
</dbReference>
<feature type="transmembrane region" description="Helical" evidence="2">
    <location>
        <begin position="810"/>
        <end position="831"/>
    </location>
</feature>
<dbReference type="PROSITE" id="PS51318">
    <property type="entry name" value="TAT"/>
    <property type="match status" value="1"/>
</dbReference>
<feature type="transmembrane region" description="Helical" evidence="2">
    <location>
        <begin position="394"/>
        <end position="418"/>
    </location>
</feature>
<proteinExistence type="predicted"/>
<feature type="transmembrane region" description="Helical" evidence="2">
    <location>
        <begin position="179"/>
        <end position="197"/>
    </location>
</feature>
<organism evidence="3 4">
    <name type="scientific">Streptomyces durmitorensis</name>
    <dbReference type="NCBI Taxonomy" id="319947"/>
    <lineage>
        <taxon>Bacteria</taxon>
        <taxon>Bacillati</taxon>
        <taxon>Actinomycetota</taxon>
        <taxon>Actinomycetes</taxon>
        <taxon>Kitasatosporales</taxon>
        <taxon>Streptomycetaceae</taxon>
        <taxon>Streptomyces</taxon>
    </lineage>
</organism>
<evidence type="ECO:0000313" key="3">
    <source>
        <dbReference type="EMBL" id="UQT59746.1"/>
    </source>
</evidence>
<feature type="region of interest" description="Disordered" evidence="1">
    <location>
        <begin position="435"/>
        <end position="499"/>
    </location>
</feature>
<evidence type="ECO:0008006" key="5">
    <source>
        <dbReference type="Google" id="ProtNLM"/>
    </source>
</evidence>
<feature type="compositionally biased region" description="Low complexity" evidence="1">
    <location>
        <begin position="435"/>
        <end position="465"/>
    </location>
</feature>
<feature type="transmembrane region" description="Helical" evidence="2">
    <location>
        <begin position="150"/>
        <end position="172"/>
    </location>
</feature>
<feature type="transmembrane region" description="Helical" evidence="2">
    <location>
        <begin position="525"/>
        <end position="545"/>
    </location>
</feature>
<evidence type="ECO:0000313" key="4">
    <source>
        <dbReference type="Proteomes" id="UP000829992"/>
    </source>
</evidence>
<feature type="transmembrane region" description="Helical" evidence="2">
    <location>
        <begin position="684"/>
        <end position="702"/>
    </location>
</feature>
<protein>
    <recommendedName>
        <fullName evidence="5">Integral membrane protein</fullName>
    </recommendedName>
</protein>
<feature type="transmembrane region" description="Helical" evidence="2">
    <location>
        <begin position="785"/>
        <end position="803"/>
    </location>
</feature>
<feature type="transmembrane region" description="Helical" evidence="2">
    <location>
        <begin position="287"/>
        <end position="306"/>
    </location>
</feature>
<dbReference type="RefSeq" id="WP_249591089.1">
    <property type="nucleotide sequence ID" value="NZ_BAAAQL010000001.1"/>
</dbReference>
<dbReference type="Proteomes" id="UP000829992">
    <property type="component" value="Chromosome"/>
</dbReference>
<feature type="transmembrane region" description="Helical" evidence="2">
    <location>
        <begin position="125"/>
        <end position="144"/>
    </location>
</feature>
<feature type="transmembrane region" description="Helical" evidence="2">
    <location>
        <begin position="67"/>
        <end position="90"/>
    </location>
</feature>
<dbReference type="InterPro" id="IPR058062">
    <property type="entry name" value="SCO7613_C"/>
</dbReference>
<sequence>MTNIPPPAEELRVLDLELHRLDARRSQLLQRRAWLITALQAAAAPAPAPPRPARAPEATPPNVQNALLTLGGILLTIAAIAFTLVSWGHLGIGGRSAVLAAVTLTALGVPALLLRRKLRSTAETVAALGLALTALDAYALRAVALPQADALGYTAAASAGLAALWAAYGLLFRELRLPLPLAVATAQLPLFLWARAAEAGDHATTAALLVTAAFDVAIALRVGDPAVRVIATVGACATGLWGAASSGYLSWSATDLPDAARASALLMLAASIALVAAWLITQATGAAFAGGLLVAAAAGGVLREALPSAWTVPGYLACGIALLAVVRTALPRPVLRGIAGAALLVHALAALWTLPAFVTALFGPVSWAGKAWSGAPEDAGDAFAVSGLPVQHPVMASLVLAAVAGALFAAARLLPAIIELPGTLPRSRSAAAAAAPSAAPASGPGAAPTAAPGADPATGPDAGSATRPGAEPSADAGAERGAEPPLAPASGPSGAPHLNTPAITRSGALTLAWAALLILPSALQLPYAAGVSAYVVLTAALLAVASRVASKAVALTSLSLAVASSVSVAFLALATTEATLGTLGALTALFLAATVLAARRQAPVPGVAPAAVGAAVAYATALACATGAAWNLRPDHTGLLMLVVPALSALAAARLGRHPLTPPVEITGALAGGLAVVLTTGHATTLALALALGGVIAAGTALRTDRRPVGYAAGALFLLATWVRLAAWDVGTPEAYTLPVTVPALLIGVLRRRRSPETSSWTAYGPGLAATLLPSLIAAWSDAHWQRPLLLGTAALLITLVGARHRLQAPLVLGGAVLALDALHELAPYIVQVVDALPRWLPPALAGLLLLAIGATYEQRLRDARRVRDVLGRMH</sequence>
<feature type="transmembrane region" description="Helical" evidence="2">
    <location>
        <begin position="552"/>
        <end position="574"/>
    </location>
</feature>
<feature type="transmembrane region" description="Helical" evidence="2">
    <location>
        <begin position="837"/>
        <end position="857"/>
    </location>
</feature>
<feature type="transmembrane region" description="Helical" evidence="2">
    <location>
        <begin position="580"/>
        <end position="598"/>
    </location>
</feature>
<evidence type="ECO:0000256" key="2">
    <source>
        <dbReference type="SAM" id="Phobius"/>
    </source>
</evidence>
<keyword evidence="2" id="KW-0472">Membrane</keyword>
<gene>
    <name evidence="3" type="ORF">M4V62_34410</name>
</gene>
<keyword evidence="4" id="KW-1185">Reference proteome</keyword>
<keyword evidence="2" id="KW-0812">Transmembrane</keyword>
<feature type="transmembrane region" description="Helical" evidence="2">
    <location>
        <begin position="312"/>
        <end position="330"/>
    </location>
</feature>